<feature type="domain" description="Mur ligase C-terminal" evidence="19">
    <location>
        <begin position="300"/>
        <end position="416"/>
    </location>
</feature>
<keyword evidence="13" id="KW-0460">Magnesium</keyword>
<evidence type="ECO:0000256" key="7">
    <source>
        <dbReference type="ARBA" id="ARBA00013025"/>
    </source>
</evidence>
<keyword evidence="11 18" id="KW-0547">Nucleotide-binding</keyword>
<name>A0A917EQK2_9BACI</name>
<evidence type="ECO:0000256" key="2">
    <source>
        <dbReference type="ARBA" id="ARBA00004799"/>
    </source>
</evidence>
<evidence type="ECO:0000256" key="18">
    <source>
        <dbReference type="PIRNR" id="PIRNR001563"/>
    </source>
</evidence>
<dbReference type="EC" id="6.3.2.17" evidence="7"/>
<comment type="cofactor">
    <cofactor evidence="1">
        <name>Mg(2+)</name>
        <dbReference type="ChEBI" id="CHEBI:18420"/>
    </cofactor>
</comment>
<comment type="pathway">
    <text evidence="2">Cofactor biosynthesis; tetrahydrofolate biosynthesis; 7,8-dihydrofolate from 2-amino-4-hydroxy-6-hydroxymethyl-7,8-dihydropteridine diphosphate and 4-aminobenzoate: step 2/2.</text>
</comment>
<dbReference type="GO" id="GO:0046656">
    <property type="term" value="P:folic acid biosynthetic process"/>
    <property type="evidence" value="ECO:0007669"/>
    <property type="project" value="UniProtKB-KW"/>
</dbReference>
<comment type="subunit">
    <text evidence="5">Monomer.</text>
</comment>
<evidence type="ECO:0000256" key="17">
    <source>
        <dbReference type="ARBA" id="ARBA00049161"/>
    </source>
</evidence>
<evidence type="ECO:0000259" key="20">
    <source>
        <dbReference type="Pfam" id="PF08245"/>
    </source>
</evidence>
<evidence type="ECO:0000256" key="11">
    <source>
        <dbReference type="ARBA" id="ARBA00022741"/>
    </source>
</evidence>
<dbReference type="RefSeq" id="WP_188389011.1">
    <property type="nucleotide sequence ID" value="NZ_BMFK01000002.1"/>
</dbReference>
<reference evidence="21" key="1">
    <citation type="journal article" date="2014" name="Int. J. Syst. Evol. Microbiol.">
        <title>Complete genome sequence of Corynebacterium casei LMG S-19264T (=DSM 44701T), isolated from a smear-ripened cheese.</title>
        <authorList>
            <consortium name="US DOE Joint Genome Institute (JGI-PGF)"/>
            <person name="Walter F."/>
            <person name="Albersmeier A."/>
            <person name="Kalinowski J."/>
            <person name="Ruckert C."/>
        </authorList>
    </citation>
    <scope>NUCLEOTIDE SEQUENCE</scope>
    <source>
        <strain evidence="21">CGMCC 1.12698</strain>
    </source>
</reference>
<dbReference type="InterPro" id="IPR036615">
    <property type="entry name" value="Mur_ligase_C_dom_sf"/>
</dbReference>
<dbReference type="InterPro" id="IPR004101">
    <property type="entry name" value="Mur_ligase_C"/>
</dbReference>
<evidence type="ECO:0000256" key="10">
    <source>
        <dbReference type="ARBA" id="ARBA00022723"/>
    </source>
</evidence>
<comment type="catalytic activity">
    <reaction evidence="16">
        <text>(6S)-5,6,7,8-tetrahydrofolyl-(gamma-L-Glu)(n) + L-glutamate + ATP = (6S)-5,6,7,8-tetrahydrofolyl-(gamma-L-Glu)(n+1) + ADP + phosphate + H(+)</text>
        <dbReference type="Rhea" id="RHEA:10580"/>
        <dbReference type="Rhea" id="RHEA-COMP:14738"/>
        <dbReference type="Rhea" id="RHEA-COMP:14740"/>
        <dbReference type="ChEBI" id="CHEBI:15378"/>
        <dbReference type="ChEBI" id="CHEBI:29985"/>
        <dbReference type="ChEBI" id="CHEBI:30616"/>
        <dbReference type="ChEBI" id="CHEBI:43474"/>
        <dbReference type="ChEBI" id="CHEBI:141005"/>
        <dbReference type="ChEBI" id="CHEBI:456216"/>
        <dbReference type="EC" id="6.3.2.17"/>
    </reaction>
</comment>
<reference evidence="21" key="2">
    <citation type="submission" date="2020-09" db="EMBL/GenBank/DDBJ databases">
        <authorList>
            <person name="Sun Q."/>
            <person name="Zhou Y."/>
        </authorList>
    </citation>
    <scope>NUCLEOTIDE SEQUENCE</scope>
    <source>
        <strain evidence="21">CGMCC 1.12698</strain>
    </source>
</reference>
<dbReference type="GO" id="GO:0005524">
    <property type="term" value="F:ATP binding"/>
    <property type="evidence" value="ECO:0007669"/>
    <property type="project" value="UniProtKB-KW"/>
</dbReference>
<dbReference type="PIRSF" id="PIRSF001563">
    <property type="entry name" value="Folylpolyglu_synth"/>
    <property type="match status" value="1"/>
</dbReference>
<sequence>MHTYNEAIQWIHDRLQFGIKPGLERMEFMLAQLDNPERRIKAVHLAGTNGKGSTLSYMRYMLQEAGYEVGTFTSPYIEQFNERISVNGTPISDDEITKLVQIVKPVAEKLCETDLGEATEFEIITVMAIYYFGCMNPTDIVLFETGLGGRLDSTNVIHPLVTIITNIGQDHQHILGETVQEIAYEKGGIIKNGVPIITAIEQLEALEVITPIAKEKKAPLYVLGKEFMSEYKGQSEGGEAFSFSCAFGSLPHAELTMKGKHQVKNASLALMAMHYLKTYFSILVDKEQMEVALHKTFWLGRFEKVQDNPTVIIDGAHNPEGVKCLVDTLQTHYCDKRITIMFSAVSDKKIGEMVPMLEELADKMVFTSFDFYRALPAETLAEYASKEHVVYGDFKVAIDETLAEIGENEICVITGSLYFISEVRKYMKK</sequence>
<dbReference type="Pfam" id="PF02875">
    <property type="entry name" value="Mur_ligase_C"/>
    <property type="match status" value="1"/>
</dbReference>
<evidence type="ECO:0000313" key="22">
    <source>
        <dbReference type="Proteomes" id="UP000605259"/>
    </source>
</evidence>
<dbReference type="SUPFAM" id="SSF53623">
    <property type="entry name" value="MurD-like peptide ligases, catalytic domain"/>
    <property type="match status" value="1"/>
</dbReference>
<keyword evidence="14" id="KW-0289">Folate biosynthesis</keyword>
<gene>
    <name evidence="21" type="primary">folC</name>
    <name evidence="21" type="ORF">GCM10007140_27010</name>
</gene>
<keyword evidence="10" id="KW-0479">Metal-binding</keyword>
<evidence type="ECO:0000256" key="15">
    <source>
        <dbReference type="ARBA" id="ARBA00030592"/>
    </source>
</evidence>
<evidence type="ECO:0000256" key="16">
    <source>
        <dbReference type="ARBA" id="ARBA00047493"/>
    </source>
</evidence>
<proteinExistence type="inferred from homology"/>
<accession>A0A917EQK2</accession>
<comment type="caution">
    <text evidence="21">The sequence shown here is derived from an EMBL/GenBank/DDBJ whole genome shotgun (WGS) entry which is preliminary data.</text>
</comment>
<dbReference type="Pfam" id="PF08245">
    <property type="entry name" value="Mur_ligase_M"/>
    <property type="match status" value="1"/>
</dbReference>
<dbReference type="Gene3D" id="3.40.1190.10">
    <property type="entry name" value="Mur-like, catalytic domain"/>
    <property type="match status" value="1"/>
</dbReference>
<dbReference type="GO" id="GO:0005737">
    <property type="term" value="C:cytoplasm"/>
    <property type="evidence" value="ECO:0007669"/>
    <property type="project" value="TreeGrafter"/>
</dbReference>
<dbReference type="InterPro" id="IPR018109">
    <property type="entry name" value="Folylpolyglutamate_synth_CS"/>
</dbReference>
<comment type="catalytic activity">
    <reaction evidence="17">
        <text>7,8-dihydropteroate + L-glutamate + ATP = 7,8-dihydrofolate + ADP + phosphate + H(+)</text>
        <dbReference type="Rhea" id="RHEA:23584"/>
        <dbReference type="ChEBI" id="CHEBI:15378"/>
        <dbReference type="ChEBI" id="CHEBI:17839"/>
        <dbReference type="ChEBI" id="CHEBI:29985"/>
        <dbReference type="ChEBI" id="CHEBI:30616"/>
        <dbReference type="ChEBI" id="CHEBI:43474"/>
        <dbReference type="ChEBI" id="CHEBI:57451"/>
        <dbReference type="ChEBI" id="CHEBI:456216"/>
        <dbReference type="EC" id="6.3.2.12"/>
    </reaction>
</comment>
<dbReference type="EMBL" id="BMFK01000002">
    <property type="protein sequence ID" value="GGE75831.1"/>
    <property type="molecule type" value="Genomic_DNA"/>
</dbReference>
<evidence type="ECO:0000256" key="13">
    <source>
        <dbReference type="ARBA" id="ARBA00022842"/>
    </source>
</evidence>
<dbReference type="FunFam" id="3.40.1190.10:FF:000004">
    <property type="entry name" value="Dihydrofolate synthase/folylpolyglutamate synthase"/>
    <property type="match status" value="1"/>
</dbReference>
<dbReference type="PANTHER" id="PTHR11136">
    <property type="entry name" value="FOLYLPOLYGLUTAMATE SYNTHASE-RELATED"/>
    <property type="match status" value="1"/>
</dbReference>
<dbReference type="Proteomes" id="UP000605259">
    <property type="component" value="Unassembled WGS sequence"/>
</dbReference>
<dbReference type="GO" id="GO:0004326">
    <property type="term" value="F:tetrahydrofolylpolyglutamate synthase activity"/>
    <property type="evidence" value="ECO:0007669"/>
    <property type="project" value="UniProtKB-EC"/>
</dbReference>
<dbReference type="PROSITE" id="PS01011">
    <property type="entry name" value="FOLYLPOLYGLU_SYNT_1"/>
    <property type="match status" value="1"/>
</dbReference>
<protein>
    <recommendedName>
        <fullName evidence="8">Dihydrofolate synthase/folylpolyglutamate synthase</fullName>
        <ecNumber evidence="6">6.3.2.12</ecNumber>
        <ecNumber evidence="7">6.3.2.17</ecNumber>
    </recommendedName>
    <alternativeName>
        <fullName evidence="15">Tetrahydrofolylpolyglutamate synthase</fullName>
    </alternativeName>
</protein>
<keyword evidence="22" id="KW-1185">Reference proteome</keyword>
<feature type="domain" description="Mur ligase central" evidence="20">
    <location>
        <begin position="46"/>
        <end position="272"/>
    </location>
</feature>
<dbReference type="PROSITE" id="PS01012">
    <property type="entry name" value="FOLYLPOLYGLU_SYNT_2"/>
    <property type="match status" value="1"/>
</dbReference>
<dbReference type="InterPro" id="IPR036565">
    <property type="entry name" value="Mur-like_cat_sf"/>
</dbReference>
<dbReference type="EC" id="6.3.2.12" evidence="6"/>
<evidence type="ECO:0000256" key="9">
    <source>
        <dbReference type="ARBA" id="ARBA00022598"/>
    </source>
</evidence>
<organism evidence="21 22">
    <name type="scientific">Priestia taiwanensis</name>
    <dbReference type="NCBI Taxonomy" id="1347902"/>
    <lineage>
        <taxon>Bacteria</taxon>
        <taxon>Bacillati</taxon>
        <taxon>Bacillota</taxon>
        <taxon>Bacilli</taxon>
        <taxon>Bacillales</taxon>
        <taxon>Bacillaceae</taxon>
        <taxon>Priestia</taxon>
    </lineage>
</organism>
<dbReference type="Gene3D" id="3.90.190.20">
    <property type="entry name" value="Mur ligase, C-terminal domain"/>
    <property type="match status" value="1"/>
</dbReference>
<comment type="pathway">
    <text evidence="3">Cofactor biosynthesis; tetrahydrofolylpolyglutamate biosynthesis.</text>
</comment>
<dbReference type="AlphaFoldDB" id="A0A917EQK2"/>
<comment type="similarity">
    <text evidence="4 18">Belongs to the folylpolyglutamate synthase family.</text>
</comment>
<dbReference type="SUPFAM" id="SSF53244">
    <property type="entry name" value="MurD-like peptide ligases, peptide-binding domain"/>
    <property type="match status" value="1"/>
</dbReference>
<evidence type="ECO:0000256" key="6">
    <source>
        <dbReference type="ARBA" id="ARBA00013023"/>
    </source>
</evidence>
<evidence type="ECO:0000256" key="1">
    <source>
        <dbReference type="ARBA" id="ARBA00001946"/>
    </source>
</evidence>
<dbReference type="NCBIfam" id="TIGR01499">
    <property type="entry name" value="folC"/>
    <property type="match status" value="1"/>
</dbReference>
<evidence type="ECO:0000256" key="8">
    <source>
        <dbReference type="ARBA" id="ARBA00019357"/>
    </source>
</evidence>
<evidence type="ECO:0000256" key="5">
    <source>
        <dbReference type="ARBA" id="ARBA00011245"/>
    </source>
</evidence>
<evidence type="ECO:0000256" key="4">
    <source>
        <dbReference type="ARBA" id="ARBA00008276"/>
    </source>
</evidence>
<keyword evidence="12 18" id="KW-0067">ATP-binding</keyword>
<evidence type="ECO:0000256" key="12">
    <source>
        <dbReference type="ARBA" id="ARBA00022840"/>
    </source>
</evidence>
<dbReference type="GO" id="GO:0046872">
    <property type="term" value="F:metal ion binding"/>
    <property type="evidence" value="ECO:0007669"/>
    <property type="project" value="UniProtKB-KW"/>
</dbReference>
<evidence type="ECO:0000256" key="14">
    <source>
        <dbReference type="ARBA" id="ARBA00022909"/>
    </source>
</evidence>
<dbReference type="PANTHER" id="PTHR11136:SF0">
    <property type="entry name" value="DIHYDROFOLATE SYNTHETASE-RELATED"/>
    <property type="match status" value="1"/>
</dbReference>
<evidence type="ECO:0000259" key="19">
    <source>
        <dbReference type="Pfam" id="PF02875"/>
    </source>
</evidence>
<dbReference type="InterPro" id="IPR001645">
    <property type="entry name" value="Folylpolyglutamate_synth"/>
</dbReference>
<dbReference type="InterPro" id="IPR013221">
    <property type="entry name" value="Mur_ligase_cen"/>
</dbReference>
<evidence type="ECO:0000313" key="21">
    <source>
        <dbReference type="EMBL" id="GGE75831.1"/>
    </source>
</evidence>
<keyword evidence="9 18" id="KW-0436">Ligase</keyword>
<dbReference type="GO" id="GO:0008841">
    <property type="term" value="F:dihydrofolate synthase activity"/>
    <property type="evidence" value="ECO:0007669"/>
    <property type="project" value="UniProtKB-EC"/>
</dbReference>
<evidence type="ECO:0000256" key="3">
    <source>
        <dbReference type="ARBA" id="ARBA00005150"/>
    </source>
</evidence>